<reference evidence="1" key="2">
    <citation type="submission" date="2018-03" db="EMBL/GenBank/DDBJ databases">
        <title>The Triticum urartu genome reveals the dynamic nature of wheat genome evolution.</title>
        <authorList>
            <person name="Ling H."/>
            <person name="Ma B."/>
            <person name="Shi X."/>
            <person name="Liu H."/>
            <person name="Dong L."/>
            <person name="Sun H."/>
            <person name="Cao Y."/>
            <person name="Gao Q."/>
            <person name="Zheng S."/>
            <person name="Li Y."/>
            <person name="Yu Y."/>
            <person name="Du H."/>
            <person name="Qi M."/>
            <person name="Li Y."/>
            <person name="Yu H."/>
            <person name="Cui Y."/>
            <person name="Wang N."/>
            <person name="Chen C."/>
            <person name="Wu H."/>
            <person name="Zhao Y."/>
            <person name="Zhang J."/>
            <person name="Li Y."/>
            <person name="Zhou W."/>
            <person name="Zhang B."/>
            <person name="Hu W."/>
            <person name="Eijk M."/>
            <person name="Tang J."/>
            <person name="Witsenboer H."/>
            <person name="Zhao S."/>
            <person name="Li Z."/>
            <person name="Zhang A."/>
            <person name="Wang D."/>
            <person name="Liang C."/>
        </authorList>
    </citation>
    <scope>NUCLEOTIDE SEQUENCE [LARGE SCALE GENOMIC DNA]</scope>
    <source>
        <strain evidence="1">cv. G1812</strain>
    </source>
</reference>
<evidence type="ECO:0000313" key="2">
    <source>
        <dbReference type="Proteomes" id="UP000015106"/>
    </source>
</evidence>
<dbReference type="Proteomes" id="UP000015106">
    <property type="component" value="Chromosome 7"/>
</dbReference>
<dbReference type="Gramene" id="TuG1812G0700001454.01.T01">
    <property type="protein sequence ID" value="TuG1812G0700001454.01.T01"/>
    <property type="gene ID" value="TuG1812G0700001454.01"/>
</dbReference>
<proteinExistence type="predicted"/>
<evidence type="ECO:0000313" key="1">
    <source>
        <dbReference type="EnsemblPlants" id="TuG1812G0700001454.01.T01"/>
    </source>
</evidence>
<accession>A0A8R7QXN6</accession>
<reference evidence="1" key="3">
    <citation type="submission" date="2022-06" db="UniProtKB">
        <authorList>
            <consortium name="EnsemblPlants"/>
        </authorList>
    </citation>
    <scope>IDENTIFICATION</scope>
</reference>
<reference evidence="2" key="1">
    <citation type="journal article" date="2013" name="Nature">
        <title>Draft genome of the wheat A-genome progenitor Triticum urartu.</title>
        <authorList>
            <person name="Ling H.Q."/>
            <person name="Zhao S."/>
            <person name="Liu D."/>
            <person name="Wang J."/>
            <person name="Sun H."/>
            <person name="Zhang C."/>
            <person name="Fan H."/>
            <person name="Li D."/>
            <person name="Dong L."/>
            <person name="Tao Y."/>
            <person name="Gao C."/>
            <person name="Wu H."/>
            <person name="Li Y."/>
            <person name="Cui Y."/>
            <person name="Guo X."/>
            <person name="Zheng S."/>
            <person name="Wang B."/>
            <person name="Yu K."/>
            <person name="Liang Q."/>
            <person name="Yang W."/>
            <person name="Lou X."/>
            <person name="Chen J."/>
            <person name="Feng M."/>
            <person name="Jian J."/>
            <person name="Zhang X."/>
            <person name="Luo G."/>
            <person name="Jiang Y."/>
            <person name="Liu J."/>
            <person name="Wang Z."/>
            <person name="Sha Y."/>
            <person name="Zhang B."/>
            <person name="Wu H."/>
            <person name="Tang D."/>
            <person name="Shen Q."/>
            <person name="Xue P."/>
            <person name="Zou S."/>
            <person name="Wang X."/>
            <person name="Liu X."/>
            <person name="Wang F."/>
            <person name="Yang Y."/>
            <person name="An X."/>
            <person name="Dong Z."/>
            <person name="Zhang K."/>
            <person name="Zhang X."/>
            <person name="Luo M.C."/>
            <person name="Dvorak J."/>
            <person name="Tong Y."/>
            <person name="Wang J."/>
            <person name="Yang H."/>
            <person name="Li Z."/>
            <person name="Wang D."/>
            <person name="Zhang A."/>
            <person name="Wang J."/>
        </authorList>
    </citation>
    <scope>NUCLEOTIDE SEQUENCE</scope>
    <source>
        <strain evidence="2">cv. G1812</strain>
    </source>
</reference>
<dbReference type="EnsemblPlants" id="TuG1812G0700001454.01.T01">
    <property type="protein sequence ID" value="TuG1812G0700001454.01.T01"/>
    <property type="gene ID" value="TuG1812G0700001454.01"/>
</dbReference>
<name>A0A8R7QXN6_TRIUA</name>
<keyword evidence="2" id="KW-1185">Reference proteome</keyword>
<organism evidence="1 2">
    <name type="scientific">Triticum urartu</name>
    <name type="common">Red wild einkorn</name>
    <name type="synonym">Crithodium urartu</name>
    <dbReference type="NCBI Taxonomy" id="4572"/>
    <lineage>
        <taxon>Eukaryota</taxon>
        <taxon>Viridiplantae</taxon>
        <taxon>Streptophyta</taxon>
        <taxon>Embryophyta</taxon>
        <taxon>Tracheophyta</taxon>
        <taxon>Spermatophyta</taxon>
        <taxon>Magnoliopsida</taxon>
        <taxon>Liliopsida</taxon>
        <taxon>Poales</taxon>
        <taxon>Poaceae</taxon>
        <taxon>BOP clade</taxon>
        <taxon>Pooideae</taxon>
        <taxon>Triticodae</taxon>
        <taxon>Triticeae</taxon>
        <taxon>Triticinae</taxon>
        <taxon>Triticum</taxon>
    </lineage>
</organism>
<sequence length="48" mass="5782">MSRCYKHVFASKQVGLPCSSLYEGFAKIHKLMEVWNIYRLLKIWKTYN</sequence>
<protein>
    <submittedName>
        <fullName evidence="1">Uncharacterized protein</fullName>
    </submittedName>
</protein>
<dbReference type="AlphaFoldDB" id="A0A8R7QXN6"/>